<organism evidence="1 2">
    <name type="scientific">Candidatus Amesbacteria bacterium GW2011_GWC1_47_15</name>
    <dbReference type="NCBI Taxonomy" id="1618364"/>
    <lineage>
        <taxon>Bacteria</taxon>
        <taxon>Candidatus Amesiibacteriota</taxon>
    </lineage>
</organism>
<dbReference type="Proteomes" id="UP000034502">
    <property type="component" value="Unassembled WGS sequence"/>
</dbReference>
<name>A0A0G1RYZ1_9BACT</name>
<evidence type="ECO:0000313" key="1">
    <source>
        <dbReference type="EMBL" id="KKU62317.1"/>
    </source>
</evidence>
<sequence length="262" mass="30796">MSEKIGHHPEEEIQLTGLTKIHWEEVLTRGRSYLPPKILDYAAQVLKGNFPEGDFHHRQYLGRRHWLPITDLLVVDTFVIPRRFWGSKKVQKVNPNMLEIVLFAKREAKLSYTLKDYIGSLFSVPNVVWTLDESNDRWVGEKVTYIDPTEGYEVVEQNYENGQYFPASWTETVRVKHDGYSFTDLVYEDKLFYKQWLLEENELPLMIGQTTQLIIPDLNKRLLDLAESYPKKMRQRLIAATPYLAHLHRLSTFGILEKEISK</sequence>
<accession>A0A0G1RYZ1</accession>
<gene>
    <name evidence="1" type="ORF">UX86_C0051G0006</name>
</gene>
<protein>
    <submittedName>
        <fullName evidence="1">Uncharacterized protein</fullName>
    </submittedName>
</protein>
<comment type="caution">
    <text evidence="1">The sequence shown here is derived from an EMBL/GenBank/DDBJ whole genome shotgun (WGS) entry which is preliminary data.</text>
</comment>
<dbReference type="AlphaFoldDB" id="A0A0G1RYZ1"/>
<reference evidence="1 2" key="1">
    <citation type="journal article" date="2015" name="Nature">
        <title>rRNA introns, odd ribosomes, and small enigmatic genomes across a large radiation of phyla.</title>
        <authorList>
            <person name="Brown C.T."/>
            <person name="Hug L.A."/>
            <person name="Thomas B.C."/>
            <person name="Sharon I."/>
            <person name="Castelle C.J."/>
            <person name="Singh A."/>
            <person name="Wilkins M.J."/>
            <person name="Williams K.H."/>
            <person name="Banfield J.F."/>
        </authorList>
    </citation>
    <scope>NUCLEOTIDE SEQUENCE [LARGE SCALE GENOMIC DNA]</scope>
</reference>
<proteinExistence type="predicted"/>
<dbReference type="EMBL" id="LCNU01000051">
    <property type="protein sequence ID" value="KKU62317.1"/>
    <property type="molecule type" value="Genomic_DNA"/>
</dbReference>
<evidence type="ECO:0000313" key="2">
    <source>
        <dbReference type="Proteomes" id="UP000034502"/>
    </source>
</evidence>